<evidence type="ECO:0000313" key="2">
    <source>
        <dbReference type="Proteomes" id="UP000266841"/>
    </source>
</evidence>
<protein>
    <submittedName>
        <fullName evidence="1">Uncharacterized protein</fullName>
    </submittedName>
</protein>
<sequence length="180" mass="19687">MQLRCGKHLYPKCDPAFHLMLRSGRGLCKNRDFDPTAKKDPIKTSKLDDGYVTPMKLVPDEAQSSSRLEEEDLADFTPPAILRKAMRKPVDAMVWVQLSCEEKLKLAQQGRAPIKKEGGLGRLSQGTLTCTVSDPKGRASCPNLRAGHGIVSEPPHAAVPFLPIETRARPNPSYGGIGVD</sequence>
<evidence type="ECO:0000313" key="1">
    <source>
        <dbReference type="EMBL" id="EJK74320.1"/>
    </source>
</evidence>
<name>K0T9X7_THAOC</name>
<accession>K0T9X7</accession>
<organism evidence="1 2">
    <name type="scientific">Thalassiosira oceanica</name>
    <name type="common">Marine diatom</name>
    <dbReference type="NCBI Taxonomy" id="159749"/>
    <lineage>
        <taxon>Eukaryota</taxon>
        <taxon>Sar</taxon>
        <taxon>Stramenopiles</taxon>
        <taxon>Ochrophyta</taxon>
        <taxon>Bacillariophyta</taxon>
        <taxon>Coscinodiscophyceae</taxon>
        <taxon>Thalassiosirophycidae</taxon>
        <taxon>Thalassiosirales</taxon>
        <taxon>Thalassiosiraceae</taxon>
        <taxon>Thalassiosira</taxon>
    </lineage>
</organism>
<dbReference type="Proteomes" id="UP000266841">
    <property type="component" value="Unassembled WGS sequence"/>
</dbReference>
<comment type="caution">
    <text evidence="1">The sequence shown here is derived from an EMBL/GenBank/DDBJ whole genome shotgun (WGS) entry which is preliminary data.</text>
</comment>
<proteinExistence type="predicted"/>
<dbReference type="AlphaFoldDB" id="K0T9X7"/>
<gene>
    <name evidence="1" type="ORF">THAOC_04010</name>
</gene>
<reference evidence="1 2" key="1">
    <citation type="journal article" date="2012" name="Genome Biol.">
        <title>Genome and low-iron response of an oceanic diatom adapted to chronic iron limitation.</title>
        <authorList>
            <person name="Lommer M."/>
            <person name="Specht M."/>
            <person name="Roy A.S."/>
            <person name="Kraemer L."/>
            <person name="Andreson R."/>
            <person name="Gutowska M.A."/>
            <person name="Wolf J."/>
            <person name="Bergner S.V."/>
            <person name="Schilhabel M.B."/>
            <person name="Klostermeier U.C."/>
            <person name="Beiko R.G."/>
            <person name="Rosenstiel P."/>
            <person name="Hippler M."/>
            <person name="Laroche J."/>
        </authorList>
    </citation>
    <scope>NUCLEOTIDE SEQUENCE [LARGE SCALE GENOMIC DNA]</scope>
    <source>
        <strain evidence="1 2">CCMP1005</strain>
    </source>
</reference>
<dbReference type="EMBL" id="AGNL01003791">
    <property type="protein sequence ID" value="EJK74320.1"/>
    <property type="molecule type" value="Genomic_DNA"/>
</dbReference>
<keyword evidence="2" id="KW-1185">Reference proteome</keyword>